<sequence>MEIGRTSFPVGFFSRMAADDTSAAAIVQKSSYFTATIGTMYALFEKSILRAKRTVSSQILSRVIIIYGKYHQEC</sequence>
<reference evidence="1 2" key="1">
    <citation type="submission" date="2006-09" db="EMBL/GenBank/DDBJ databases">
        <title>Sequence and annotation of the 288-kb ATCV-1 virus that infects an endosymbiotic Chlorella strain of the heliozoon Acanthocystis turfacea.</title>
        <authorList>
            <person name="Fitzgerald L.A."/>
            <person name="Graves M.V."/>
            <person name="Li X."/>
            <person name="Pfitzner A.J.P."/>
            <person name="Hartigan J."/>
            <person name="Van Etten J.L."/>
        </authorList>
    </citation>
    <scope>NUCLEOTIDE SEQUENCE [LARGE SCALE GENOMIC DNA]</scope>
    <source>
        <strain evidence="1 2">ATCV-1</strain>
    </source>
</reference>
<protein>
    <submittedName>
        <fullName evidence="1">Uncharacterized protein z462L</fullName>
    </submittedName>
</protein>
<dbReference type="KEGG" id="vg:5470449"/>
<dbReference type="RefSeq" id="YP_001426943.1">
    <property type="nucleotide sequence ID" value="NC_008724.1"/>
</dbReference>
<keyword evidence="2" id="KW-1185">Reference proteome</keyword>
<organism evidence="1 2">
    <name type="scientific">Chlorovirus heliozoae</name>
    <dbReference type="NCBI Taxonomy" id="322019"/>
    <lineage>
        <taxon>Viruses</taxon>
        <taxon>Varidnaviria</taxon>
        <taxon>Bamfordvirae</taxon>
        <taxon>Nucleocytoviricota</taxon>
        <taxon>Megaviricetes</taxon>
        <taxon>Algavirales</taxon>
        <taxon>Phycodnaviridae</taxon>
        <taxon>Chlorovirus</taxon>
    </lineage>
</organism>
<evidence type="ECO:0000313" key="1">
    <source>
        <dbReference type="EMBL" id="ABT16596.1"/>
    </source>
</evidence>
<name>A7K972_9PHYC</name>
<evidence type="ECO:0000313" key="2">
    <source>
        <dbReference type="Proteomes" id="UP000202420"/>
    </source>
</evidence>
<dbReference type="EMBL" id="EF101928">
    <property type="protein sequence ID" value="ABT16596.1"/>
    <property type="molecule type" value="Genomic_DNA"/>
</dbReference>
<proteinExistence type="predicted"/>
<accession>A7K972</accession>
<dbReference type="GeneID" id="5470449"/>
<gene>
    <name evidence="1" type="primary">z462L</name>
    <name evidence="1" type="ORF">ATCV1_z462L</name>
</gene>
<dbReference type="Proteomes" id="UP000202420">
    <property type="component" value="Segment"/>
</dbReference>